<feature type="domain" description="Penicillin-binding protein transpeptidase" evidence="17">
    <location>
        <begin position="330"/>
        <end position="578"/>
    </location>
</feature>
<name>A0ABW2EMP7_9BACI</name>
<keyword evidence="11 16" id="KW-0472">Membrane</keyword>
<keyword evidence="7" id="KW-0378">Hydrolase</keyword>
<keyword evidence="8" id="KW-0133">Cell shape</keyword>
<evidence type="ECO:0000256" key="8">
    <source>
        <dbReference type="ARBA" id="ARBA00022960"/>
    </source>
</evidence>
<evidence type="ECO:0000256" key="5">
    <source>
        <dbReference type="ARBA" id="ARBA00022679"/>
    </source>
</evidence>
<keyword evidence="12" id="KW-0511">Multifunctional enzyme</keyword>
<dbReference type="EC" id="2.4.-.-" evidence="19"/>
<keyword evidence="20" id="KW-1185">Reference proteome</keyword>
<evidence type="ECO:0000256" key="7">
    <source>
        <dbReference type="ARBA" id="ARBA00022801"/>
    </source>
</evidence>
<dbReference type="GO" id="GO:0016757">
    <property type="term" value="F:glycosyltransferase activity"/>
    <property type="evidence" value="ECO:0007669"/>
    <property type="project" value="UniProtKB-KW"/>
</dbReference>
<evidence type="ECO:0000256" key="14">
    <source>
        <dbReference type="ARBA" id="ARBA00034000"/>
    </source>
</evidence>
<evidence type="ECO:0000256" key="2">
    <source>
        <dbReference type="ARBA" id="ARBA00022645"/>
    </source>
</evidence>
<comment type="caution">
    <text evidence="19">The sequence shown here is derived from an EMBL/GenBank/DDBJ whole genome shotgun (WGS) entry which is preliminary data.</text>
</comment>
<evidence type="ECO:0000256" key="6">
    <source>
        <dbReference type="ARBA" id="ARBA00022692"/>
    </source>
</evidence>
<sequence length="720" mass="80179">MKNKLKIPPMAKWLKRIKWPAIIIGGLFLLSIIGYLSIIYGGRFVVSEEELILDSATTIETKEGEVIERIYSENRTLLSISNVPEHVQEAFVAIEDGRFYEHAGVDFKSVLRAVYRDIIAMDKVEGASTITQQLAKNLFLTNDKSWMRKTKEVMAAIYLERNYTKDKILEMYLNTIYFGKGAYGIEEASKTYFNVSASELTVAQGALLAGMPKAPNSYSPFDNPEAAMDRRNIVLARMESLDMIDSESMVSLQGSTLGEEQRESNQETWSNSYVDLVIKEASQKYHISREELKRGGYRLIVEMDPTAQQIAASQMSEGEFVPGSRGETEGAFTLMDQSTGGFVAVVGGRDFKHGDRNRVTTKKQPGSVIKPFSVYGPALMDDKYIPYSLLIDEQRSYGDYTPSNYDDTYAGLTSLYQALVDSKNAPAVWLLDQMGIAYVKDYLDELGLSTEDEGLAIALGGLSEGYTPLQLTEAYRSFISNGEITEGYTISQVLNRQDEVIHRHQQSEKQVFNNETAWNMTQILQTTVESGTAKAGHYTKALAGKTGTQQHPSVEGGNKDVWFSGYTPEYVGTLWMGYDQSGEDYYLTGGSSYPTSLMKSILSELDEEKDLSDRFEIPEGLANLPEPIILPEIKDVSGSVGFGGFRLISGKIQWTPADDKRVVYRVYRKEEDRRELVGQVTGEGEYRVSAGILNNPSYVVVPYDPLTGLEGEASSSVTVN</sequence>
<dbReference type="PANTHER" id="PTHR32282:SF32">
    <property type="entry name" value="PENICILLIN-BINDING PROTEIN 2A"/>
    <property type="match status" value="1"/>
</dbReference>
<keyword evidence="13" id="KW-0961">Cell wall biogenesis/degradation</keyword>
<evidence type="ECO:0000256" key="4">
    <source>
        <dbReference type="ARBA" id="ARBA00022676"/>
    </source>
</evidence>
<dbReference type="EMBL" id="JBHSZV010000048">
    <property type="protein sequence ID" value="MFC7063543.1"/>
    <property type="molecule type" value="Genomic_DNA"/>
</dbReference>
<accession>A0ABW2EMP7</accession>
<keyword evidence="10 16" id="KW-1133">Transmembrane helix</keyword>
<dbReference type="Pfam" id="PF00905">
    <property type="entry name" value="Transpeptidase"/>
    <property type="match status" value="1"/>
</dbReference>
<dbReference type="InterPro" id="IPR001460">
    <property type="entry name" value="PCN-bd_Tpept"/>
</dbReference>
<evidence type="ECO:0000256" key="16">
    <source>
        <dbReference type="SAM" id="Phobius"/>
    </source>
</evidence>
<keyword evidence="1" id="KW-1003">Cell membrane</keyword>
<evidence type="ECO:0000256" key="11">
    <source>
        <dbReference type="ARBA" id="ARBA00023136"/>
    </source>
</evidence>
<feature type="transmembrane region" description="Helical" evidence="16">
    <location>
        <begin position="21"/>
        <end position="42"/>
    </location>
</feature>
<dbReference type="InterPro" id="IPR036950">
    <property type="entry name" value="PBP_transglycosylase"/>
</dbReference>
<evidence type="ECO:0000256" key="9">
    <source>
        <dbReference type="ARBA" id="ARBA00022984"/>
    </source>
</evidence>
<evidence type="ECO:0000256" key="1">
    <source>
        <dbReference type="ARBA" id="ARBA00022475"/>
    </source>
</evidence>
<comment type="catalytic activity">
    <reaction evidence="15">
        <text>[GlcNAc-(1-&gt;4)-Mur2Ac(oyl-L-Ala-gamma-D-Glu-L-Lys-D-Ala-D-Ala)](n)-di-trans,octa-cis-undecaprenyl diphosphate + beta-D-GlcNAc-(1-&gt;4)-Mur2Ac(oyl-L-Ala-gamma-D-Glu-L-Lys-D-Ala-D-Ala)-di-trans,octa-cis-undecaprenyl diphosphate = [GlcNAc-(1-&gt;4)-Mur2Ac(oyl-L-Ala-gamma-D-Glu-L-Lys-D-Ala-D-Ala)](n+1)-di-trans,octa-cis-undecaprenyl diphosphate + di-trans,octa-cis-undecaprenyl diphosphate + H(+)</text>
        <dbReference type="Rhea" id="RHEA:23708"/>
        <dbReference type="Rhea" id="RHEA-COMP:9602"/>
        <dbReference type="Rhea" id="RHEA-COMP:9603"/>
        <dbReference type="ChEBI" id="CHEBI:15378"/>
        <dbReference type="ChEBI" id="CHEBI:58405"/>
        <dbReference type="ChEBI" id="CHEBI:60033"/>
        <dbReference type="ChEBI" id="CHEBI:78435"/>
        <dbReference type="EC" id="2.4.99.28"/>
    </reaction>
</comment>
<dbReference type="Gene3D" id="1.10.3810.10">
    <property type="entry name" value="Biosynthetic peptidoglycan transglycosylase-like"/>
    <property type="match status" value="1"/>
</dbReference>
<keyword evidence="4 19" id="KW-0328">Glycosyltransferase</keyword>
<reference evidence="20" key="1">
    <citation type="journal article" date="2019" name="Int. J. Syst. Evol. Microbiol.">
        <title>The Global Catalogue of Microorganisms (GCM) 10K type strain sequencing project: providing services to taxonomists for standard genome sequencing and annotation.</title>
        <authorList>
            <consortium name="The Broad Institute Genomics Platform"/>
            <consortium name="The Broad Institute Genome Sequencing Center for Infectious Disease"/>
            <person name="Wu L."/>
            <person name="Ma J."/>
        </authorList>
    </citation>
    <scope>NUCLEOTIDE SEQUENCE [LARGE SCALE GENOMIC DNA]</scope>
    <source>
        <strain evidence="20">CGMCC 4.1621</strain>
    </source>
</reference>
<comment type="catalytic activity">
    <reaction evidence="14">
        <text>Preferential cleavage: (Ac)2-L-Lys-D-Ala-|-D-Ala. Also transpeptidation of peptidyl-alanyl moieties that are N-acyl substituents of D-alanine.</text>
        <dbReference type="EC" id="3.4.16.4"/>
    </reaction>
</comment>
<dbReference type="PANTHER" id="PTHR32282">
    <property type="entry name" value="BINDING PROTEIN TRANSPEPTIDASE, PUTATIVE-RELATED"/>
    <property type="match status" value="1"/>
</dbReference>
<dbReference type="Pfam" id="PF00912">
    <property type="entry name" value="Transgly"/>
    <property type="match status" value="1"/>
</dbReference>
<keyword evidence="5 19" id="KW-0808">Transferase</keyword>
<evidence type="ECO:0000256" key="3">
    <source>
        <dbReference type="ARBA" id="ARBA00022670"/>
    </source>
</evidence>
<evidence type="ECO:0000313" key="19">
    <source>
        <dbReference type="EMBL" id="MFC7063543.1"/>
    </source>
</evidence>
<dbReference type="NCBIfam" id="TIGR02074">
    <property type="entry name" value="PBP_1a_fam"/>
    <property type="match status" value="1"/>
</dbReference>
<keyword evidence="2" id="KW-0121">Carboxypeptidase</keyword>
<evidence type="ECO:0000313" key="20">
    <source>
        <dbReference type="Proteomes" id="UP001596410"/>
    </source>
</evidence>
<keyword evidence="6 16" id="KW-0812">Transmembrane</keyword>
<dbReference type="InterPro" id="IPR012338">
    <property type="entry name" value="Beta-lactam/transpept-like"/>
</dbReference>
<dbReference type="RefSeq" id="WP_390217514.1">
    <property type="nucleotide sequence ID" value="NZ_JBHSZV010000048.1"/>
</dbReference>
<keyword evidence="9" id="KW-0573">Peptidoglycan synthesis</keyword>
<evidence type="ECO:0000256" key="10">
    <source>
        <dbReference type="ARBA" id="ARBA00022989"/>
    </source>
</evidence>
<keyword evidence="3" id="KW-0645">Protease</keyword>
<evidence type="ECO:0000256" key="12">
    <source>
        <dbReference type="ARBA" id="ARBA00023268"/>
    </source>
</evidence>
<protein>
    <submittedName>
        <fullName evidence="19">Transglycosylase domain-containing protein</fullName>
        <ecNumber evidence="19">2.4.-.-</ecNumber>
    </submittedName>
</protein>
<dbReference type="InterPro" id="IPR050396">
    <property type="entry name" value="Glycosyltr_51/Transpeptidase"/>
</dbReference>
<dbReference type="InterPro" id="IPR023346">
    <property type="entry name" value="Lysozyme-like_dom_sf"/>
</dbReference>
<dbReference type="Proteomes" id="UP001596410">
    <property type="component" value="Unassembled WGS sequence"/>
</dbReference>
<gene>
    <name evidence="19" type="ORF">ACFQIC_17160</name>
</gene>
<evidence type="ECO:0000256" key="13">
    <source>
        <dbReference type="ARBA" id="ARBA00023316"/>
    </source>
</evidence>
<evidence type="ECO:0000256" key="15">
    <source>
        <dbReference type="ARBA" id="ARBA00049902"/>
    </source>
</evidence>
<proteinExistence type="predicted"/>
<feature type="domain" description="Glycosyl transferase family 51" evidence="18">
    <location>
        <begin position="64"/>
        <end position="238"/>
    </location>
</feature>
<dbReference type="SUPFAM" id="SSF53955">
    <property type="entry name" value="Lysozyme-like"/>
    <property type="match status" value="1"/>
</dbReference>
<evidence type="ECO:0000259" key="17">
    <source>
        <dbReference type="Pfam" id="PF00905"/>
    </source>
</evidence>
<dbReference type="InterPro" id="IPR001264">
    <property type="entry name" value="Glyco_trans_51"/>
</dbReference>
<dbReference type="SUPFAM" id="SSF56601">
    <property type="entry name" value="beta-lactamase/transpeptidase-like"/>
    <property type="match status" value="1"/>
</dbReference>
<organism evidence="19 20">
    <name type="scientific">Halobacillus seohaensis</name>
    <dbReference type="NCBI Taxonomy" id="447421"/>
    <lineage>
        <taxon>Bacteria</taxon>
        <taxon>Bacillati</taxon>
        <taxon>Bacillota</taxon>
        <taxon>Bacilli</taxon>
        <taxon>Bacillales</taxon>
        <taxon>Bacillaceae</taxon>
        <taxon>Halobacillus</taxon>
    </lineage>
</organism>
<evidence type="ECO:0000259" key="18">
    <source>
        <dbReference type="Pfam" id="PF00912"/>
    </source>
</evidence>
<dbReference type="Gene3D" id="3.40.710.10">
    <property type="entry name" value="DD-peptidase/beta-lactamase superfamily"/>
    <property type="match status" value="1"/>
</dbReference>